<evidence type="ECO:0000313" key="1">
    <source>
        <dbReference type="EMBL" id="GFT89312.1"/>
    </source>
</evidence>
<evidence type="ECO:0000313" key="2">
    <source>
        <dbReference type="Proteomes" id="UP000887013"/>
    </source>
</evidence>
<dbReference type="AlphaFoldDB" id="A0A8X6PWB0"/>
<keyword evidence="2" id="KW-1185">Reference proteome</keyword>
<dbReference type="Proteomes" id="UP000887013">
    <property type="component" value="Unassembled WGS sequence"/>
</dbReference>
<accession>A0A8X6PWB0</accession>
<sequence>MMWGWLEKHIGVFQLNYYRITSRIIRINPYSKLPQHRVLSPKAILFAYRSPDLFFQTICHEFAPRGDWLTSPKVKLHDRAPADCFLVARIYVIASGEAG</sequence>
<comment type="caution">
    <text evidence="1">The sequence shown here is derived from an EMBL/GenBank/DDBJ whole genome shotgun (WGS) entry which is preliminary data.</text>
</comment>
<proteinExistence type="predicted"/>
<reference evidence="1" key="1">
    <citation type="submission" date="2020-08" db="EMBL/GenBank/DDBJ databases">
        <title>Multicomponent nature underlies the extraordinary mechanical properties of spider dragline silk.</title>
        <authorList>
            <person name="Kono N."/>
            <person name="Nakamura H."/>
            <person name="Mori M."/>
            <person name="Yoshida Y."/>
            <person name="Ohtoshi R."/>
            <person name="Malay A.D."/>
            <person name="Moran D.A.P."/>
            <person name="Tomita M."/>
            <person name="Numata K."/>
            <person name="Arakawa K."/>
        </authorList>
    </citation>
    <scope>NUCLEOTIDE SEQUENCE</scope>
</reference>
<dbReference type="EMBL" id="BMAW01120431">
    <property type="protein sequence ID" value="GFT89312.1"/>
    <property type="molecule type" value="Genomic_DNA"/>
</dbReference>
<name>A0A8X6PWB0_NEPPI</name>
<gene>
    <name evidence="1" type="ORF">NPIL_352171</name>
</gene>
<protein>
    <submittedName>
        <fullName evidence="1">Uncharacterized protein</fullName>
    </submittedName>
</protein>
<organism evidence="1 2">
    <name type="scientific">Nephila pilipes</name>
    <name type="common">Giant wood spider</name>
    <name type="synonym">Nephila maculata</name>
    <dbReference type="NCBI Taxonomy" id="299642"/>
    <lineage>
        <taxon>Eukaryota</taxon>
        <taxon>Metazoa</taxon>
        <taxon>Ecdysozoa</taxon>
        <taxon>Arthropoda</taxon>
        <taxon>Chelicerata</taxon>
        <taxon>Arachnida</taxon>
        <taxon>Araneae</taxon>
        <taxon>Araneomorphae</taxon>
        <taxon>Entelegynae</taxon>
        <taxon>Araneoidea</taxon>
        <taxon>Nephilidae</taxon>
        <taxon>Nephila</taxon>
    </lineage>
</organism>